<keyword evidence="7" id="KW-0255">Endonuclease</keyword>
<evidence type="ECO:0000256" key="3">
    <source>
        <dbReference type="ARBA" id="ARBA00013365"/>
    </source>
</evidence>
<proteinExistence type="inferred from homology"/>
<keyword evidence="12" id="KW-1185">Reference proteome</keyword>
<feature type="domain" description="Calcineurin-like phosphoesterase" evidence="9">
    <location>
        <begin position="1"/>
        <end position="220"/>
    </location>
</feature>
<comment type="subunit">
    <text evidence="2 7">Heterodimer of SbcC and SbcD.</text>
</comment>
<evidence type="ECO:0000259" key="10">
    <source>
        <dbReference type="Pfam" id="PF12320"/>
    </source>
</evidence>
<dbReference type="InterPro" id="IPR041796">
    <property type="entry name" value="Mre11_N"/>
</dbReference>
<name>A0ABY6G2A8_9MICO</name>
<evidence type="ECO:0000256" key="8">
    <source>
        <dbReference type="SAM" id="MobiDB-lite"/>
    </source>
</evidence>
<dbReference type="Pfam" id="PF12320">
    <property type="entry name" value="SbcD_C"/>
    <property type="match status" value="1"/>
</dbReference>
<evidence type="ECO:0000256" key="1">
    <source>
        <dbReference type="ARBA" id="ARBA00010555"/>
    </source>
</evidence>
<protein>
    <recommendedName>
        <fullName evidence="3 7">Nuclease SbcCD subunit D</fullName>
    </recommendedName>
</protein>
<evidence type="ECO:0000313" key="11">
    <source>
        <dbReference type="EMBL" id="UYG17252.1"/>
    </source>
</evidence>
<feature type="compositionally biased region" description="Low complexity" evidence="8">
    <location>
        <begin position="385"/>
        <end position="397"/>
    </location>
</feature>
<comment type="similarity">
    <text evidence="1 7">Belongs to the SbcD family.</text>
</comment>
<evidence type="ECO:0000256" key="4">
    <source>
        <dbReference type="ARBA" id="ARBA00022722"/>
    </source>
</evidence>
<dbReference type="RefSeq" id="WP_263594461.1">
    <property type="nucleotide sequence ID" value="NZ_CP107020.1"/>
</dbReference>
<dbReference type="PANTHER" id="PTHR30337">
    <property type="entry name" value="COMPONENT OF ATP-DEPENDENT DSDNA EXONUCLEASE"/>
    <property type="match status" value="1"/>
</dbReference>
<reference evidence="11" key="1">
    <citation type="submission" date="2022-10" db="EMBL/GenBank/DDBJ databases">
        <title>Whole-Genome Sequencing of Brachybacterium huguangmaarense BRM-3, Isolated from Betula schmidtii.</title>
        <authorList>
            <person name="Haam D."/>
        </authorList>
    </citation>
    <scope>NUCLEOTIDE SEQUENCE</scope>
    <source>
        <strain evidence="11">BRM-3</strain>
    </source>
</reference>
<keyword evidence="7" id="KW-0233">DNA recombination</keyword>
<keyword evidence="5 7" id="KW-0378">Hydrolase</keyword>
<keyword evidence="4 7" id="KW-0540">Nuclease</keyword>
<feature type="domain" description="Nuclease SbcCD subunit D C-terminal" evidence="10">
    <location>
        <begin position="273"/>
        <end position="357"/>
    </location>
</feature>
<comment type="function">
    <text evidence="7">SbcCD cleaves DNA hairpin structures. These structures can inhibit DNA replication and are intermediates in certain DNA recombination reactions. The complex acts as a 3'-&gt;5' double strand exonuclease that can open hairpins. It also has a 5' single-strand endonuclease activity.</text>
</comment>
<evidence type="ECO:0000256" key="6">
    <source>
        <dbReference type="ARBA" id="ARBA00022839"/>
    </source>
</evidence>
<sequence length="406" mass="43758">MKILHTSDWHLGRTLHGVDLHADQERFHDWLVALVAERGVDAVVVPGDVYDRAVPPTESVRLLGRTLARLAEVSTVILTPGNHDSAVRLGFGAELMRAGVHILADTPGLDHPVTLADEHGEVLFFGLPYLEPDIVRHTLAADGAEPLERSHEAVTRAALDRVRARLADHPGARSVVLAHTFITGGQGSDSERDLRIGGVDSVPGRVLGGVDYLALGHLHGCQDLSSIVGAPAWYSGSPLAFSFSEKDQRKAVLLVELGERGTVHVERIATPVPRPLTELRGTLEQILAQAAVHGDDYVRAIVTDRARPAHLQETLRAAYGHLLLTEYQPEGREAAPLTPVVRQGADPLEVMDDFLAYVTGCDVEPAEHAVFDEAYRDVRARRQDAAGTVGSAGAGTTRAPRRKAAS</sequence>
<evidence type="ECO:0000256" key="5">
    <source>
        <dbReference type="ARBA" id="ARBA00022801"/>
    </source>
</evidence>
<gene>
    <name evidence="7" type="primary">sbcD</name>
    <name evidence="11" type="ORF">BRM3_02110</name>
</gene>
<dbReference type="CDD" id="cd00840">
    <property type="entry name" value="MPP_Mre11_N"/>
    <property type="match status" value="1"/>
</dbReference>
<organism evidence="11 12">
    <name type="scientific">Brachybacterium huguangmaarense</name>
    <dbReference type="NCBI Taxonomy" id="1652028"/>
    <lineage>
        <taxon>Bacteria</taxon>
        <taxon>Bacillati</taxon>
        <taxon>Actinomycetota</taxon>
        <taxon>Actinomycetes</taxon>
        <taxon>Micrococcales</taxon>
        <taxon>Dermabacteraceae</taxon>
        <taxon>Brachybacterium</taxon>
    </lineage>
</organism>
<dbReference type="EMBL" id="CP107020">
    <property type="protein sequence ID" value="UYG17252.1"/>
    <property type="molecule type" value="Genomic_DNA"/>
</dbReference>
<dbReference type="InterPro" id="IPR026843">
    <property type="entry name" value="SbcD_C"/>
</dbReference>
<evidence type="ECO:0000259" key="9">
    <source>
        <dbReference type="Pfam" id="PF00149"/>
    </source>
</evidence>
<dbReference type="SUPFAM" id="SSF56300">
    <property type="entry name" value="Metallo-dependent phosphatases"/>
    <property type="match status" value="1"/>
</dbReference>
<dbReference type="InterPro" id="IPR004843">
    <property type="entry name" value="Calcineurin-like_PHP"/>
</dbReference>
<dbReference type="GO" id="GO:0004527">
    <property type="term" value="F:exonuclease activity"/>
    <property type="evidence" value="ECO:0007669"/>
    <property type="project" value="UniProtKB-KW"/>
</dbReference>
<dbReference type="PANTHER" id="PTHR30337:SF0">
    <property type="entry name" value="NUCLEASE SBCCD SUBUNIT D"/>
    <property type="match status" value="1"/>
</dbReference>
<feature type="region of interest" description="Disordered" evidence="8">
    <location>
        <begin position="385"/>
        <end position="406"/>
    </location>
</feature>
<dbReference type="Gene3D" id="3.60.21.10">
    <property type="match status" value="1"/>
</dbReference>
<accession>A0ABY6G2A8</accession>
<evidence type="ECO:0000256" key="2">
    <source>
        <dbReference type="ARBA" id="ARBA00011322"/>
    </source>
</evidence>
<dbReference type="InterPro" id="IPR004593">
    <property type="entry name" value="SbcD"/>
</dbReference>
<dbReference type="Proteomes" id="UP001164305">
    <property type="component" value="Chromosome"/>
</dbReference>
<dbReference type="NCBIfam" id="TIGR00619">
    <property type="entry name" value="sbcd"/>
    <property type="match status" value="1"/>
</dbReference>
<dbReference type="InterPro" id="IPR029052">
    <property type="entry name" value="Metallo-depent_PP-like"/>
</dbReference>
<dbReference type="InterPro" id="IPR050535">
    <property type="entry name" value="DNA_Repair-Maintenance_Comp"/>
</dbReference>
<evidence type="ECO:0000313" key="12">
    <source>
        <dbReference type="Proteomes" id="UP001164305"/>
    </source>
</evidence>
<keyword evidence="6 7" id="KW-0269">Exonuclease</keyword>
<dbReference type="Pfam" id="PF00149">
    <property type="entry name" value="Metallophos"/>
    <property type="match status" value="1"/>
</dbReference>
<keyword evidence="7" id="KW-0235">DNA replication</keyword>
<evidence type="ECO:0000256" key="7">
    <source>
        <dbReference type="RuleBase" id="RU363069"/>
    </source>
</evidence>